<keyword evidence="2" id="KW-0472">Membrane</keyword>
<feature type="transmembrane region" description="Helical" evidence="2">
    <location>
        <begin position="102"/>
        <end position="120"/>
    </location>
</feature>
<evidence type="ECO:0000256" key="2">
    <source>
        <dbReference type="SAM" id="Phobius"/>
    </source>
</evidence>
<dbReference type="Proteomes" id="UP001321473">
    <property type="component" value="Unassembled WGS sequence"/>
</dbReference>
<feature type="region of interest" description="Disordered" evidence="1">
    <location>
        <begin position="46"/>
        <end position="79"/>
    </location>
</feature>
<comment type="caution">
    <text evidence="3">The sequence shown here is derived from an EMBL/GenBank/DDBJ whole genome shotgun (WGS) entry which is preliminary data.</text>
</comment>
<protein>
    <submittedName>
        <fullName evidence="3">Uncharacterized protein</fullName>
    </submittedName>
</protein>
<name>A0AAQ4FAJ3_AMBAM</name>
<keyword evidence="4" id="KW-1185">Reference proteome</keyword>
<evidence type="ECO:0000256" key="1">
    <source>
        <dbReference type="SAM" id="MobiDB-lite"/>
    </source>
</evidence>
<accession>A0AAQ4FAJ3</accession>
<organism evidence="3 4">
    <name type="scientific">Amblyomma americanum</name>
    <name type="common">Lone star tick</name>
    <dbReference type="NCBI Taxonomy" id="6943"/>
    <lineage>
        <taxon>Eukaryota</taxon>
        <taxon>Metazoa</taxon>
        <taxon>Ecdysozoa</taxon>
        <taxon>Arthropoda</taxon>
        <taxon>Chelicerata</taxon>
        <taxon>Arachnida</taxon>
        <taxon>Acari</taxon>
        <taxon>Parasitiformes</taxon>
        <taxon>Ixodida</taxon>
        <taxon>Ixodoidea</taxon>
        <taxon>Ixodidae</taxon>
        <taxon>Amblyomminae</taxon>
        <taxon>Amblyomma</taxon>
    </lineage>
</organism>
<gene>
    <name evidence="3" type="ORF">V5799_009842</name>
</gene>
<proteinExistence type="predicted"/>
<sequence length="153" mass="16205">SSWTGCPVPAGPGWSASTRMRLEATKYVRRSCATSTTGRTTRLLRSRSTEASGGIHQKHLRCHRSTLSPQSSAAGTAPVGRGTSVAAAASEKHSAAAHSAPTAIYGFFFAASFALFAAPAPSTRARTHRHAHTHAHTALLRRTLARPLRPSPR</sequence>
<keyword evidence="2" id="KW-0812">Transmembrane</keyword>
<dbReference type="EMBL" id="JARKHS020005177">
    <property type="protein sequence ID" value="KAK8783793.1"/>
    <property type="molecule type" value="Genomic_DNA"/>
</dbReference>
<feature type="compositionally biased region" description="Polar residues" evidence="1">
    <location>
        <begin position="65"/>
        <end position="74"/>
    </location>
</feature>
<feature type="non-terminal residue" evidence="3">
    <location>
        <position position="1"/>
    </location>
</feature>
<keyword evidence="2" id="KW-1133">Transmembrane helix</keyword>
<evidence type="ECO:0000313" key="4">
    <source>
        <dbReference type="Proteomes" id="UP001321473"/>
    </source>
</evidence>
<dbReference type="AlphaFoldDB" id="A0AAQ4FAJ3"/>
<reference evidence="3 4" key="1">
    <citation type="journal article" date="2023" name="Arcadia Sci">
        <title>De novo assembly of a long-read Amblyomma americanum tick genome.</title>
        <authorList>
            <person name="Chou S."/>
            <person name="Poskanzer K.E."/>
            <person name="Rollins M."/>
            <person name="Thuy-Boun P.S."/>
        </authorList>
    </citation>
    <scope>NUCLEOTIDE SEQUENCE [LARGE SCALE GENOMIC DNA]</scope>
    <source>
        <strain evidence="3">F_SG_1</strain>
        <tissue evidence="3">Salivary glands</tissue>
    </source>
</reference>
<evidence type="ECO:0000313" key="3">
    <source>
        <dbReference type="EMBL" id="KAK8783793.1"/>
    </source>
</evidence>